<proteinExistence type="predicted"/>
<keyword evidence="1" id="KW-1133">Transmembrane helix</keyword>
<feature type="domain" description="AB hydrolase-1" evidence="2">
    <location>
        <begin position="88"/>
        <end position="279"/>
    </location>
</feature>
<evidence type="ECO:0000256" key="1">
    <source>
        <dbReference type="SAM" id="Phobius"/>
    </source>
</evidence>
<evidence type="ECO:0000313" key="3">
    <source>
        <dbReference type="EMBL" id="AUB85575.1"/>
    </source>
</evidence>
<feature type="transmembrane region" description="Helical" evidence="1">
    <location>
        <begin position="20"/>
        <end position="41"/>
    </location>
</feature>
<dbReference type="Pfam" id="PF12697">
    <property type="entry name" value="Abhydrolase_6"/>
    <property type="match status" value="1"/>
</dbReference>
<keyword evidence="1" id="KW-0812">Transmembrane</keyword>
<feature type="transmembrane region" description="Helical" evidence="1">
    <location>
        <begin position="75"/>
        <end position="94"/>
    </location>
</feature>
<dbReference type="PANTHER" id="PTHR43358">
    <property type="entry name" value="ALPHA/BETA-HYDROLASE"/>
    <property type="match status" value="1"/>
</dbReference>
<keyword evidence="3" id="KW-0614">Plasmid</keyword>
<dbReference type="KEGG" id="tsy:THSYN_32210"/>
<accession>A0A2K8UJ69</accession>
<dbReference type="OrthoDB" id="9798884at2"/>
<dbReference type="EMBL" id="CP020372">
    <property type="protein sequence ID" value="AUB85575.1"/>
    <property type="molecule type" value="Genomic_DNA"/>
</dbReference>
<geneLocation type="plasmid" evidence="4">
    <name>pts485</name>
</geneLocation>
<dbReference type="InterPro" id="IPR000073">
    <property type="entry name" value="AB_hydrolase_1"/>
</dbReference>
<keyword evidence="1" id="KW-0472">Membrane</keyword>
<organism evidence="3 4">
    <name type="scientific">Candidatus Thiodictyon syntrophicum</name>
    <dbReference type="NCBI Taxonomy" id="1166950"/>
    <lineage>
        <taxon>Bacteria</taxon>
        <taxon>Pseudomonadati</taxon>
        <taxon>Pseudomonadota</taxon>
        <taxon>Gammaproteobacteria</taxon>
        <taxon>Chromatiales</taxon>
        <taxon>Chromatiaceae</taxon>
        <taxon>Thiodictyon</taxon>
    </lineage>
</organism>
<evidence type="ECO:0000313" key="4">
    <source>
        <dbReference type="Proteomes" id="UP000232638"/>
    </source>
</evidence>
<dbReference type="PANTHER" id="PTHR43358:SF4">
    <property type="entry name" value="ALPHA_BETA HYDROLASE FOLD-1 DOMAIN-CONTAINING PROTEIN"/>
    <property type="match status" value="1"/>
</dbReference>
<protein>
    <recommendedName>
        <fullName evidence="2">AB hydrolase-1 domain-containing protein</fullName>
    </recommendedName>
</protein>
<reference evidence="3 4" key="1">
    <citation type="submission" date="2017-03" db="EMBL/GenBank/DDBJ databases">
        <title>Complete genome sequence of Candidatus 'Thiodictyon syntrophicum' sp. nov. strain Cad16T, a photolithoautotroph purple sulfur bacterium isolated from an alpine meromictic lake.</title>
        <authorList>
            <person name="Luedin S.M."/>
            <person name="Pothier J.F."/>
            <person name="Danza F."/>
            <person name="Storelli N."/>
            <person name="Wittwer M."/>
            <person name="Tonolla M."/>
        </authorList>
    </citation>
    <scope>NUCLEOTIDE SEQUENCE [LARGE SCALE GENOMIC DNA]</scope>
    <source>
        <strain evidence="3 4">Cad16T</strain>
        <plasmid evidence="4">Plasmid pts485</plasmid>
    </source>
</reference>
<dbReference type="Gene3D" id="3.40.50.1820">
    <property type="entry name" value="alpha/beta hydrolase"/>
    <property type="match status" value="1"/>
</dbReference>
<dbReference type="InterPro" id="IPR029058">
    <property type="entry name" value="AB_hydrolase_fold"/>
</dbReference>
<dbReference type="RefSeq" id="WP_100923192.1">
    <property type="nucleotide sequence ID" value="NZ_CP020372.1"/>
</dbReference>
<evidence type="ECO:0000259" key="2">
    <source>
        <dbReference type="Pfam" id="PF12697"/>
    </source>
</evidence>
<name>A0A2K8UJ69_9GAMM</name>
<dbReference type="InterPro" id="IPR052920">
    <property type="entry name" value="DNA-binding_regulatory"/>
</dbReference>
<gene>
    <name evidence="3" type="ORF">THSYN_32210</name>
</gene>
<keyword evidence="4" id="KW-1185">Reference proteome</keyword>
<dbReference type="Proteomes" id="UP000232638">
    <property type="component" value="Plasmid pTs485"/>
</dbReference>
<dbReference type="SUPFAM" id="SSF53474">
    <property type="entry name" value="alpha/beta-Hydrolases"/>
    <property type="match status" value="1"/>
</dbReference>
<sequence>MLRNDAPFATHPRASWRSALQWLAALLLTALIAVGSAAWWLGGQQFAPNLHPVGAPPVELGARAVSFTSLSGRPVSGWLIPGTGAAAVLLLHGSGGDRRSLMGRARFLHEAGYTVLSIDLQGSGESPGTHETLGFLESLDAQAAVTYLRTALGARRVGLIGFSLGGAAALLGPQGPVAADALVLEAVYPTIEEALANRIRLRLGPWSGWLYPFFTWQIRPRLGLAPADLRPIERIGAVTVPVFVIGGRADRHTTPAETRRLYAAAPEPKRLWLVPGAVHGDLYAAAPLEYQRRVLAFLAAALGPRDQQ</sequence>
<dbReference type="AlphaFoldDB" id="A0A2K8UJ69"/>